<feature type="compositionally biased region" description="Basic and acidic residues" evidence="1">
    <location>
        <begin position="595"/>
        <end position="616"/>
    </location>
</feature>
<dbReference type="Proteomes" id="UP000566819">
    <property type="component" value="Unassembled WGS sequence"/>
</dbReference>
<reference evidence="3 4" key="1">
    <citation type="submission" date="2020-03" db="EMBL/GenBank/DDBJ databases">
        <title>Draft Genome Sequence of Cudoniella acicularis.</title>
        <authorList>
            <person name="Buettner E."/>
            <person name="Kellner H."/>
        </authorList>
    </citation>
    <scope>NUCLEOTIDE SEQUENCE [LARGE SCALE GENOMIC DNA]</scope>
    <source>
        <strain evidence="3 4">DSM 108380</strain>
    </source>
</reference>
<dbReference type="InterPro" id="IPR036361">
    <property type="entry name" value="SAP_dom_sf"/>
</dbReference>
<evidence type="ECO:0000313" key="3">
    <source>
        <dbReference type="EMBL" id="KAF4624619.1"/>
    </source>
</evidence>
<dbReference type="PROSITE" id="PS50800">
    <property type="entry name" value="SAP"/>
    <property type="match status" value="1"/>
</dbReference>
<dbReference type="Pfam" id="PF02037">
    <property type="entry name" value="SAP"/>
    <property type="match status" value="1"/>
</dbReference>
<feature type="region of interest" description="Disordered" evidence="1">
    <location>
        <begin position="37"/>
        <end position="225"/>
    </location>
</feature>
<gene>
    <name evidence="3" type="ORF">G7Y89_g13554</name>
</gene>
<name>A0A8H4R6P0_9HELO</name>
<dbReference type="AlphaFoldDB" id="A0A8H4R6P0"/>
<dbReference type="OrthoDB" id="5348404at2759"/>
<evidence type="ECO:0000313" key="4">
    <source>
        <dbReference type="Proteomes" id="UP000566819"/>
    </source>
</evidence>
<dbReference type="Gene3D" id="1.10.720.30">
    <property type="entry name" value="SAP domain"/>
    <property type="match status" value="1"/>
</dbReference>
<proteinExistence type="predicted"/>
<evidence type="ECO:0000259" key="2">
    <source>
        <dbReference type="PROSITE" id="PS50800"/>
    </source>
</evidence>
<feature type="region of interest" description="Disordered" evidence="1">
    <location>
        <begin position="452"/>
        <end position="487"/>
    </location>
</feature>
<feature type="compositionally biased region" description="Basic and acidic residues" evidence="1">
    <location>
        <begin position="169"/>
        <end position="201"/>
    </location>
</feature>
<evidence type="ECO:0000256" key="1">
    <source>
        <dbReference type="SAM" id="MobiDB-lite"/>
    </source>
</evidence>
<dbReference type="PANTHER" id="PTHR47031">
    <property type="entry name" value="SAP DNA-BINDING DOMAIN-CONTAINING PROTEIN"/>
    <property type="match status" value="1"/>
</dbReference>
<feature type="region of interest" description="Disordered" evidence="1">
    <location>
        <begin position="562"/>
        <end position="616"/>
    </location>
</feature>
<accession>A0A8H4R6P0</accession>
<dbReference type="InterPro" id="IPR034257">
    <property type="entry name" value="Acinus_RRM"/>
</dbReference>
<protein>
    <recommendedName>
        <fullName evidence="2">SAP domain-containing protein</fullName>
    </recommendedName>
</protein>
<feature type="compositionally biased region" description="Polar residues" evidence="1">
    <location>
        <begin position="60"/>
        <end position="76"/>
    </location>
</feature>
<feature type="compositionally biased region" description="Gly residues" evidence="1">
    <location>
        <begin position="577"/>
        <end position="593"/>
    </location>
</feature>
<keyword evidence="4" id="KW-1185">Reference proteome</keyword>
<dbReference type="SUPFAM" id="SSF68906">
    <property type="entry name" value="SAP domain"/>
    <property type="match status" value="1"/>
</dbReference>
<dbReference type="InterPro" id="IPR003034">
    <property type="entry name" value="SAP_dom"/>
</dbReference>
<feature type="domain" description="SAP" evidence="2">
    <location>
        <begin position="4"/>
        <end position="38"/>
    </location>
</feature>
<dbReference type="PANTHER" id="PTHR47031:SF3">
    <property type="entry name" value="SAP DOMAIN-CONTAINING PROTEIN"/>
    <property type="match status" value="1"/>
</dbReference>
<organism evidence="3 4">
    <name type="scientific">Cudoniella acicularis</name>
    <dbReference type="NCBI Taxonomy" id="354080"/>
    <lineage>
        <taxon>Eukaryota</taxon>
        <taxon>Fungi</taxon>
        <taxon>Dikarya</taxon>
        <taxon>Ascomycota</taxon>
        <taxon>Pezizomycotina</taxon>
        <taxon>Leotiomycetes</taxon>
        <taxon>Helotiales</taxon>
        <taxon>Tricladiaceae</taxon>
        <taxon>Cudoniella</taxon>
    </lineage>
</organism>
<dbReference type="SMART" id="SM00513">
    <property type="entry name" value="SAP"/>
    <property type="match status" value="1"/>
</dbReference>
<dbReference type="CDD" id="cd12432">
    <property type="entry name" value="RRM_ACINU"/>
    <property type="match status" value="1"/>
</dbReference>
<dbReference type="EMBL" id="JAAMPI010001603">
    <property type="protein sequence ID" value="KAF4624619.1"/>
    <property type="molecule type" value="Genomic_DNA"/>
</dbReference>
<comment type="caution">
    <text evidence="3">The sequence shown here is derived from an EMBL/GenBank/DDBJ whole genome shotgun (WGS) entry which is preliminary data.</text>
</comment>
<sequence>MTDWNKLKVVDLKAELKKRGLGQTGPKATLVARLIEAENEDGSESEATVQGDAGKLDASAATSPDTVSPTQQSTDISAEIDAHAPLQIASESQDEAPEKPMPPPPPIVAETPKVESRAEVETIETSRSSTQPKDDHHSALPSAEPQEILDDRSKRKRRSQSPTPSGTDSARKRIKNQDERIQGADDVVTSKEDASWVEKHNATSAAEVNKAAKQEVPSGDNEGPAPIIADVAKMDVVIEDIAVPEQGVSGGMDVDMQKSPKPVIDPAGNSPLQPRNSKFKGLFTPQPTPAMENSASRDSVPDAMEVEPDHIISPAIHPATSALYIRDFMRPLNPLQLKSHLAELAAPPGRSPNPDVIANFYLDPIRTHAFIALTSVSAASRVRSAIHDRIWPDEQTRKPLWADFIPAEKVKEWIEEEEASNSGGRASSKRWEVYYDVDEDRNVTAQLQEVSGFSRPQPVRKPSIPIQPPQAPGRGIEGAPLGPRATQNRQQRTASTFSTLDQLFKCTTAKPSLYWKPVDKSLADKRLDNIDNATSKDAVGRRVGGEINRYTFEDGDVLVDRGPEIFPGIRPPPGHPGPRGGGPRGGGFRGGYARGPERVYDRYRNDRRDPRDDRRY</sequence>